<dbReference type="Proteomes" id="UP001652680">
    <property type="component" value="Unassembled WGS sequence"/>
</dbReference>
<dbReference type="EnsemblMetazoa" id="XM_044459411.1">
    <property type="protein sequence ID" value="XP_044315346.1"/>
    <property type="gene ID" value="LOC108053247"/>
</dbReference>
<sequence>MFTFCHVCQPSLKVGGLLLMTRNMFCCICSINIPLQPKMSIEYIVYIYIAQTGLSRTHPMSLEMNPDRISINWLAVTFEERCRALITQKILNTFCKLLSVLKLWESDKGTGFIQRVT</sequence>
<dbReference type="RefSeq" id="XP_044315346.1">
    <property type="nucleotide sequence ID" value="XM_044459411.1"/>
</dbReference>
<keyword evidence="2" id="KW-1185">Reference proteome</keyword>
<reference evidence="2" key="1">
    <citation type="journal article" date="2021" name="Elife">
        <title>Highly contiguous assemblies of 101 drosophilid genomes.</title>
        <authorList>
            <person name="Kim B.Y."/>
            <person name="Wang J.R."/>
            <person name="Miller D.E."/>
            <person name="Barmina O."/>
            <person name="Delaney E."/>
            <person name="Thompson A."/>
            <person name="Comeault A.A."/>
            <person name="Peede D."/>
            <person name="D'Agostino E.R."/>
            <person name="Pelaez J."/>
            <person name="Aguilar J.M."/>
            <person name="Haji D."/>
            <person name="Matsunaga T."/>
            <person name="Armstrong E.E."/>
            <person name="Zych M."/>
            <person name="Ogawa Y."/>
            <person name="Stamenkovic-Radak M."/>
            <person name="Jelic M."/>
            <person name="Veselinovic M.S."/>
            <person name="Tanaskovic M."/>
            <person name="Eric P."/>
            <person name="Gao J.J."/>
            <person name="Katoh T.K."/>
            <person name="Toda M.J."/>
            <person name="Watabe H."/>
            <person name="Watada M."/>
            <person name="Davis J.S."/>
            <person name="Moyle L.C."/>
            <person name="Manoli G."/>
            <person name="Bertolini E."/>
            <person name="Kostal V."/>
            <person name="Hawley R.S."/>
            <person name="Takahashi A."/>
            <person name="Jones C.D."/>
            <person name="Price D.K."/>
            <person name="Whiteman N."/>
            <person name="Kopp A."/>
            <person name="Matute D.R."/>
            <person name="Petrov D.A."/>
        </authorList>
    </citation>
    <scope>NUCLEOTIDE SEQUENCE [LARGE SCALE GENOMIC DNA]</scope>
</reference>
<organism evidence="1 2">
    <name type="scientific">Drosophila rhopaloa</name>
    <name type="common">Fruit fly</name>
    <dbReference type="NCBI Taxonomy" id="1041015"/>
    <lineage>
        <taxon>Eukaryota</taxon>
        <taxon>Metazoa</taxon>
        <taxon>Ecdysozoa</taxon>
        <taxon>Arthropoda</taxon>
        <taxon>Hexapoda</taxon>
        <taxon>Insecta</taxon>
        <taxon>Pterygota</taxon>
        <taxon>Neoptera</taxon>
        <taxon>Endopterygota</taxon>
        <taxon>Diptera</taxon>
        <taxon>Brachycera</taxon>
        <taxon>Muscomorpha</taxon>
        <taxon>Ephydroidea</taxon>
        <taxon>Drosophilidae</taxon>
        <taxon>Drosophila</taxon>
        <taxon>Sophophora</taxon>
    </lineage>
</organism>
<reference evidence="1" key="2">
    <citation type="submission" date="2025-05" db="UniProtKB">
        <authorList>
            <consortium name="EnsemblMetazoa"/>
        </authorList>
    </citation>
    <scope>IDENTIFICATION</scope>
</reference>
<proteinExistence type="predicted"/>
<evidence type="ECO:0000313" key="1">
    <source>
        <dbReference type="EnsemblMetazoa" id="XP_044315346.1"/>
    </source>
</evidence>
<evidence type="ECO:0000313" key="2">
    <source>
        <dbReference type="Proteomes" id="UP001652680"/>
    </source>
</evidence>
<name>A0ABM5J948_DRORH</name>
<accession>A0ABM5J948</accession>
<protein>
    <submittedName>
        <fullName evidence="1">Uncharacterized protein</fullName>
    </submittedName>
</protein>
<dbReference type="GeneID" id="108053247"/>